<dbReference type="InterPro" id="IPR004509">
    <property type="entry name" value="Competence_ComEA_HhH"/>
</dbReference>
<feature type="chain" id="PRO_5011720621" evidence="1">
    <location>
        <begin position="21"/>
        <end position="99"/>
    </location>
</feature>
<evidence type="ECO:0000256" key="1">
    <source>
        <dbReference type="SAM" id="SignalP"/>
    </source>
</evidence>
<feature type="domain" description="Helix-hairpin-helix DNA-binding motif class 1" evidence="2">
    <location>
        <begin position="60"/>
        <end position="79"/>
    </location>
</feature>
<dbReference type="InterPro" id="IPR051675">
    <property type="entry name" value="Endo/Exo/Phosphatase_dom_1"/>
</dbReference>
<dbReference type="Proteomes" id="UP000199459">
    <property type="component" value="Unassembled WGS sequence"/>
</dbReference>
<dbReference type="AlphaFoldDB" id="A0A1H8F9Y8"/>
<dbReference type="RefSeq" id="WP_090632126.1">
    <property type="nucleotide sequence ID" value="NZ_FOCP01000012.1"/>
</dbReference>
<dbReference type="GO" id="GO:0003677">
    <property type="term" value="F:DNA binding"/>
    <property type="evidence" value="ECO:0007669"/>
    <property type="project" value="InterPro"/>
</dbReference>
<name>A0A1H8F9Y8_9PROT</name>
<evidence type="ECO:0000313" key="3">
    <source>
        <dbReference type="EMBL" id="SEN28691.1"/>
    </source>
</evidence>
<dbReference type="PANTHER" id="PTHR21180">
    <property type="entry name" value="ENDONUCLEASE/EXONUCLEASE/PHOSPHATASE FAMILY DOMAIN-CONTAINING PROTEIN 1"/>
    <property type="match status" value="1"/>
</dbReference>
<dbReference type="GO" id="GO:0015628">
    <property type="term" value="P:protein secretion by the type II secretion system"/>
    <property type="evidence" value="ECO:0007669"/>
    <property type="project" value="TreeGrafter"/>
</dbReference>
<keyword evidence="1" id="KW-0732">Signal</keyword>
<feature type="domain" description="Helix-hairpin-helix DNA-binding motif class 1" evidence="2">
    <location>
        <begin position="30"/>
        <end position="49"/>
    </location>
</feature>
<dbReference type="OrthoDB" id="8687931at2"/>
<proteinExistence type="predicted"/>
<protein>
    <submittedName>
        <fullName evidence="3">Competence protein ComEA</fullName>
    </submittedName>
</protein>
<feature type="signal peptide" evidence="1">
    <location>
        <begin position="1"/>
        <end position="20"/>
    </location>
</feature>
<evidence type="ECO:0000259" key="2">
    <source>
        <dbReference type="SMART" id="SM00278"/>
    </source>
</evidence>
<accession>A0A1H8F9Y8</accession>
<dbReference type="STRING" id="917.SAMN05216326_10922"/>
<dbReference type="Pfam" id="PF12836">
    <property type="entry name" value="HHH_3"/>
    <property type="match status" value="1"/>
</dbReference>
<evidence type="ECO:0000313" key="4">
    <source>
        <dbReference type="Proteomes" id="UP000199459"/>
    </source>
</evidence>
<dbReference type="PANTHER" id="PTHR21180:SF32">
    <property type="entry name" value="ENDONUCLEASE_EXONUCLEASE_PHOSPHATASE FAMILY DOMAIN-CONTAINING PROTEIN 1"/>
    <property type="match status" value="1"/>
</dbReference>
<dbReference type="GO" id="GO:0015627">
    <property type="term" value="C:type II protein secretion system complex"/>
    <property type="evidence" value="ECO:0007669"/>
    <property type="project" value="TreeGrafter"/>
</dbReference>
<dbReference type="InterPro" id="IPR010994">
    <property type="entry name" value="RuvA_2-like"/>
</dbReference>
<dbReference type="NCBIfam" id="TIGR00426">
    <property type="entry name" value="competence protein ComEA helix-hairpin-helix repeat region"/>
    <property type="match status" value="1"/>
</dbReference>
<dbReference type="SUPFAM" id="SSF47781">
    <property type="entry name" value="RuvA domain 2-like"/>
    <property type="match status" value="1"/>
</dbReference>
<dbReference type="EMBL" id="FOCP01000012">
    <property type="protein sequence ID" value="SEN28691.1"/>
    <property type="molecule type" value="Genomic_DNA"/>
</dbReference>
<reference evidence="3 4" key="1">
    <citation type="submission" date="2016-10" db="EMBL/GenBank/DDBJ databases">
        <authorList>
            <person name="de Groot N.N."/>
        </authorList>
    </citation>
    <scope>NUCLEOTIDE SEQUENCE [LARGE SCALE GENOMIC DNA]</scope>
    <source>
        <strain evidence="3 4">Nm22</strain>
    </source>
</reference>
<organism evidence="3 4">
    <name type="scientific">Nitrosomonas marina</name>
    <dbReference type="NCBI Taxonomy" id="917"/>
    <lineage>
        <taxon>Bacteria</taxon>
        <taxon>Pseudomonadati</taxon>
        <taxon>Pseudomonadota</taxon>
        <taxon>Betaproteobacteria</taxon>
        <taxon>Nitrosomonadales</taxon>
        <taxon>Nitrosomonadaceae</taxon>
        <taxon>Nitrosomonas</taxon>
    </lineage>
</organism>
<dbReference type="GO" id="GO:0006281">
    <property type="term" value="P:DNA repair"/>
    <property type="evidence" value="ECO:0007669"/>
    <property type="project" value="InterPro"/>
</dbReference>
<dbReference type="InterPro" id="IPR003583">
    <property type="entry name" value="Hlx-hairpin-Hlx_DNA-bd_motif"/>
</dbReference>
<dbReference type="SMART" id="SM00278">
    <property type="entry name" value="HhH1"/>
    <property type="match status" value="2"/>
</dbReference>
<gene>
    <name evidence="3" type="ORF">SAMN05216325_11277</name>
</gene>
<dbReference type="Gene3D" id="1.10.150.320">
    <property type="entry name" value="Photosystem II 12 kDa extrinsic protein"/>
    <property type="match status" value="1"/>
</dbReference>
<sequence>MKLIFISVILMFVFAGPAFAVVNINTATQAELESLQGIGPAKAKAIVMHRDQKGLFVSTENLIEVDGIGQGTMNQLRDSITVGDMPDTATSAAVAVQKD</sequence>